<organism evidence="1 2">
    <name type="scientific">Eumeta variegata</name>
    <name type="common">Bagworm moth</name>
    <name type="synonym">Eumeta japonica</name>
    <dbReference type="NCBI Taxonomy" id="151549"/>
    <lineage>
        <taxon>Eukaryota</taxon>
        <taxon>Metazoa</taxon>
        <taxon>Ecdysozoa</taxon>
        <taxon>Arthropoda</taxon>
        <taxon>Hexapoda</taxon>
        <taxon>Insecta</taxon>
        <taxon>Pterygota</taxon>
        <taxon>Neoptera</taxon>
        <taxon>Endopterygota</taxon>
        <taxon>Lepidoptera</taxon>
        <taxon>Glossata</taxon>
        <taxon>Ditrysia</taxon>
        <taxon>Tineoidea</taxon>
        <taxon>Psychidae</taxon>
        <taxon>Oiketicinae</taxon>
        <taxon>Eumeta</taxon>
    </lineage>
</organism>
<evidence type="ECO:0000313" key="2">
    <source>
        <dbReference type="Proteomes" id="UP000299102"/>
    </source>
</evidence>
<proteinExistence type="predicted"/>
<keyword evidence="2" id="KW-1185">Reference proteome</keyword>
<protein>
    <submittedName>
        <fullName evidence="1">Uncharacterized protein</fullName>
    </submittedName>
</protein>
<evidence type="ECO:0000313" key="1">
    <source>
        <dbReference type="EMBL" id="GBP86295.1"/>
    </source>
</evidence>
<reference evidence="1 2" key="1">
    <citation type="journal article" date="2019" name="Commun. Biol.">
        <title>The bagworm genome reveals a unique fibroin gene that provides high tensile strength.</title>
        <authorList>
            <person name="Kono N."/>
            <person name="Nakamura H."/>
            <person name="Ohtoshi R."/>
            <person name="Tomita M."/>
            <person name="Numata K."/>
            <person name="Arakawa K."/>
        </authorList>
    </citation>
    <scope>NUCLEOTIDE SEQUENCE [LARGE SCALE GENOMIC DNA]</scope>
</reference>
<dbReference type="EMBL" id="BGZK01001784">
    <property type="protein sequence ID" value="GBP86295.1"/>
    <property type="molecule type" value="Genomic_DNA"/>
</dbReference>
<accession>A0A4C1ZIC0</accession>
<gene>
    <name evidence="1" type="ORF">EVAR_91699_1</name>
</gene>
<comment type="caution">
    <text evidence="1">The sequence shown here is derived from an EMBL/GenBank/DDBJ whole genome shotgun (WGS) entry which is preliminary data.</text>
</comment>
<sequence length="140" mass="15929">MRRTRSVVKSMSVPAVSAEGAELASGDEKELPVDFFRISALTCCDSCYTPLTANSPAATACSFNRLNQREFVRFDETPKFFLCANSQRGVLPPTKQELLQQIKRTSYICSMWCNAHMRRPTEKSPENCGWALIDDKYHYY</sequence>
<name>A0A4C1ZIC0_EUMVA</name>
<dbReference type="Proteomes" id="UP000299102">
    <property type="component" value="Unassembled WGS sequence"/>
</dbReference>
<dbReference type="AlphaFoldDB" id="A0A4C1ZIC0"/>